<dbReference type="GO" id="GO:0005737">
    <property type="term" value="C:cytoplasm"/>
    <property type="evidence" value="ECO:0007669"/>
    <property type="project" value="UniProtKB-UniRule"/>
</dbReference>
<keyword evidence="11" id="KW-1185">Reference proteome</keyword>
<dbReference type="Pfam" id="PF01979">
    <property type="entry name" value="Amidohydro_1"/>
    <property type="match status" value="1"/>
</dbReference>
<keyword evidence="4 10" id="KW-0378">Hydrolase</keyword>
<dbReference type="GO" id="GO:0019556">
    <property type="term" value="P:L-histidine catabolic process to glutamate and formamide"/>
    <property type="evidence" value="ECO:0007669"/>
    <property type="project" value="UniProtKB-UniRule"/>
</dbReference>
<dbReference type="PANTHER" id="PTHR42752:SF1">
    <property type="entry name" value="IMIDAZOLONEPROPIONASE-RELATED"/>
    <property type="match status" value="1"/>
</dbReference>
<dbReference type="AlphaFoldDB" id="F0RCZ9"/>
<dbReference type="Gene3D" id="2.30.40.10">
    <property type="entry name" value="Urease, subunit C, domain 1"/>
    <property type="match status" value="1"/>
</dbReference>
<keyword evidence="3" id="KW-0479">Metal-binding</keyword>
<accession>F0RCZ9</accession>
<evidence type="ECO:0000256" key="5">
    <source>
        <dbReference type="ARBA" id="ARBA00022808"/>
    </source>
</evidence>
<dbReference type="GO" id="GO:0050480">
    <property type="term" value="F:imidazolonepropionase activity"/>
    <property type="evidence" value="ECO:0007669"/>
    <property type="project" value="UniProtKB-UniRule"/>
</dbReference>
<evidence type="ECO:0000256" key="4">
    <source>
        <dbReference type="ARBA" id="ARBA00022801"/>
    </source>
</evidence>
<keyword evidence="5" id="KW-0369">Histidine metabolism</keyword>
<dbReference type="InterPro" id="IPR032466">
    <property type="entry name" value="Metal_Hydrolase"/>
</dbReference>
<dbReference type="EC" id="3.5.2.7" evidence="2 8"/>
<dbReference type="NCBIfam" id="TIGR01224">
    <property type="entry name" value="hutI"/>
    <property type="match status" value="1"/>
</dbReference>
<name>F0RCZ9_CELLC</name>
<dbReference type="SUPFAM" id="SSF51556">
    <property type="entry name" value="Metallo-dependent hydrolases"/>
    <property type="match status" value="1"/>
</dbReference>
<gene>
    <name evidence="10" type="ordered locus">Celly_0854</name>
</gene>
<dbReference type="InterPro" id="IPR011059">
    <property type="entry name" value="Metal-dep_hydrolase_composite"/>
</dbReference>
<protein>
    <recommendedName>
        <fullName evidence="2 8">Imidazolonepropionase</fullName>
        <ecNumber evidence="2 8">3.5.2.7</ecNumber>
    </recommendedName>
</protein>
<comment type="pathway">
    <text evidence="1">Amino-acid degradation.</text>
</comment>
<dbReference type="eggNOG" id="COG1228">
    <property type="taxonomic scope" value="Bacteria"/>
</dbReference>
<dbReference type="KEGG" id="cly:Celly_0854"/>
<sequence length="419" mass="45107">MNLKSTNMKQKLIGPFTQLLPMTGIAVKGAVKDEELVVIENGGIIVENNTIIAVGTYKELLKQIDIKNTLLEEVIGDSVCFPGFIDSHTHICFGGTRANDYAMRNAGKTYLEISKAGGGIWDTVTQTRKASILELEDGITKRANKHLKNGVTTIEVKSGYGLSVYEELKMLRAIKNVDNRIKADLVSTCLAAHMHPKDYPGTASEYLEEISISLFPLLKEERLTTRIDAFIEEGAFTAEVIAPYFKKAKEMGFTITVHADQFSTGGSKVAVDFNAISADHLEASTTEEINILAKSNVIATALPGASIGLGCAFTPARKLLDAGGAVAIASDHNPGSAPMGDLLTQASILGTFQKLSNAEVLSGITFRAAAALGLKDRGVLNSGFMADFIAFPTANYKEILYQQGQLKPNMVWKKGTKIA</sequence>
<evidence type="ECO:0000256" key="6">
    <source>
        <dbReference type="ARBA" id="ARBA00022833"/>
    </source>
</evidence>
<dbReference type="SUPFAM" id="SSF51338">
    <property type="entry name" value="Composite domain of metallo-dependent hydrolases"/>
    <property type="match status" value="2"/>
</dbReference>
<proteinExistence type="predicted"/>
<reference evidence="10 11" key="1">
    <citation type="journal article" date="2011" name="Stand. Genomic Sci.">
        <title>Complete genome sequence of Cellulophaga lytica type strain (LIM- 21).</title>
        <authorList>
            <person name="Pati A."/>
            <person name="Abt B."/>
            <person name="Teshima H."/>
            <person name="Nolan M."/>
            <person name="Lapidus A."/>
            <person name="Lucas S."/>
            <person name="Hammon N."/>
            <person name="Deshpande S."/>
            <person name="Cheng J.F."/>
            <person name="Tapia R."/>
            <person name="Han C."/>
            <person name="Goodwin L."/>
            <person name="Pitluck S."/>
            <person name="Liolios K."/>
            <person name="Pagani I."/>
            <person name="Mavromatis K."/>
            <person name="Ovchinikova G."/>
            <person name="Chen A."/>
            <person name="Palaniappan K."/>
            <person name="Land M."/>
            <person name="Hauser L."/>
            <person name="Jeffries C.D."/>
            <person name="Detter J.C."/>
            <person name="Brambilla E.M."/>
            <person name="Kannan K.P."/>
            <person name="Rohde M."/>
            <person name="Spring S."/>
            <person name="Goker M."/>
            <person name="Woyke T."/>
            <person name="Bristow J."/>
            <person name="Eisen J.A."/>
            <person name="Markowitz V."/>
            <person name="Hugenholtz P."/>
            <person name="Kyrpides N.C."/>
            <person name="Klenk H.P."/>
            <person name="Ivanova N."/>
        </authorList>
    </citation>
    <scope>NUCLEOTIDE SEQUENCE [LARGE SCALE GENOMIC DNA]</scope>
    <source>
        <strain evidence="11">ATCC 23178 / DSM 7489 / JCM 8516 / NBRC 14961 / NCIMB 1423 / VKM B-1433 / Cy l20</strain>
    </source>
</reference>
<dbReference type="Gene3D" id="3.20.20.140">
    <property type="entry name" value="Metal-dependent hydrolases"/>
    <property type="match status" value="1"/>
</dbReference>
<evidence type="ECO:0000256" key="7">
    <source>
        <dbReference type="ARBA" id="ARBA00023004"/>
    </source>
</evidence>
<evidence type="ECO:0000313" key="11">
    <source>
        <dbReference type="Proteomes" id="UP000007487"/>
    </source>
</evidence>
<evidence type="ECO:0000256" key="1">
    <source>
        <dbReference type="ARBA" id="ARBA00005023"/>
    </source>
</evidence>
<evidence type="ECO:0000313" key="10">
    <source>
        <dbReference type="EMBL" id="ADY28686.1"/>
    </source>
</evidence>
<dbReference type="InterPro" id="IPR006680">
    <property type="entry name" value="Amidohydro-rel"/>
</dbReference>
<organism evidence="10 11">
    <name type="scientific">Cellulophaga lytica (strain ATCC 23178 / DSM 7489 / JCM 8516 / NBRC 14961 / NCIMB 1423 / VKM B-1433 / Cy l20)</name>
    <dbReference type="NCBI Taxonomy" id="867900"/>
    <lineage>
        <taxon>Bacteria</taxon>
        <taxon>Pseudomonadati</taxon>
        <taxon>Bacteroidota</taxon>
        <taxon>Flavobacteriia</taxon>
        <taxon>Flavobacteriales</taxon>
        <taxon>Flavobacteriaceae</taxon>
        <taxon>Cellulophaga</taxon>
    </lineage>
</organism>
<dbReference type="Proteomes" id="UP000007487">
    <property type="component" value="Chromosome"/>
</dbReference>
<dbReference type="GO" id="GO:0046872">
    <property type="term" value="F:metal ion binding"/>
    <property type="evidence" value="ECO:0007669"/>
    <property type="project" value="UniProtKB-KW"/>
</dbReference>
<evidence type="ECO:0000256" key="3">
    <source>
        <dbReference type="ARBA" id="ARBA00022723"/>
    </source>
</evidence>
<dbReference type="PANTHER" id="PTHR42752">
    <property type="entry name" value="IMIDAZOLONEPROPIONASE"/>
    <property type="match status" value="1"/>
</dbReference>
<dbReference type="InterPro" id="IPR005920">
    <property type="entry name" value="HutI"/>
</dbReference>
<evidence type="ECO:0000256" key="8">
    <source>
        <dbReference type="NCBIfam" id="TIGR01224"/>
    </source>
</evidence>
<dbReference type="STRING" id="867900.Celly_0854"/>
<dbReference type="HOGENOM" id="CLU_041647_0_1_10"/>
<dbReference type="EMBL" id="CP002534">
    <property type="protein sequence ID" value="ADY28686.1"/>
    <property type="molecule type" value="Genomic_DNA"/>
</dbReference>
<feature type="domain" description="Amidohydrolase-related" evidence="9">
    <location>
        <begin position="81"/>
        <end position="416"/>
    </location>
</feature>
<keyword evidence="6" id="KW-0862">Zinc</keyword>
<evidence type="ECO:0000256" key="2">
    <source>
        <dbReference type="ARBA" id="ARBA00012864"/>
    </source>
</evidence>
<evidence type="ECO:0000259" key="9">
    <source>
        <dbReference type="Pfam" id="PF01979"/>
    </source>
</evidence>
<keyword evidence="7" id="KW-0408">Iron</keyword>